<dbReference type="NCBIfam" id="NF012229">
    <property type="entry name" value="bla_class_B_core"/>
    <property type="match status" value="1"/>
</dbReference>
<dbReference type="EMBL" id="CP029479">
    <property type="protein sequence ID" value="AWM77766.1"/>
    <property type="molecule type" value="Genomic_DNA"/>
</dbReference>
<dbReference type="NCBIfam" id="NF033105">
    <property type="entry name" value="bla_subclass_B3"/>
    <property type="match status" value="1"/>
</dbReference>
<evidence type="ECO:0000259" key="2">
    <source>
        <dbReference type="SMART" id="SM00849"/>
    </source>
</evidence>
<evidence type="ECO:0000313" key="4">
    <source>
        <dbReference type="Proteomes" id="UP000247763"/>
    </source>
</evidence>
<dbReference type="SMART" id="SM00849">
    <property type="entry name" value="Lactamase_B"/>
    <property type="match status" value="1"/>
</dbReference>
<dbReference type="InterPro" id="IPR036866">
    <property type="entry name" value="RibonucZ/Hydroxyglut_hydro"/>
</dbReference>
<dbReference type="InterPro" id="IPR001279">
    <property type="entry name" value="Metallo-B-lactamas"/>
</dbReference>
<keyword evidence="1" id="KW-0732">Signal</keyword>
<feature type="domain" description="Metallo-beta-lactamase" evidence="2">
    <location>
        <begin position="45"/>
        <end position="236"/>
    </location>
</feature>
<dbReference type="Pfam" id="PF00753">
    <property type="entry name" value="Lactamase_B"/>
    <property type="match status" value="1"/>
</dbReference>
<protein>
    <submittedName>
        <fullName evidence="3">Subclass B3 metallo-beta-lactamase</fullName>
    </submittedName>
</protein>
<evidence type="ECO:0000313" key="3">
    <source>
        <dbReference type="EMBL" id="AWM77766.1"/>
    </source>
</evidence>
<feature type="signal peptide" evidence="1">
    <location>
        <begin position="1"/>
        <end position="17"/>
    </location>
</feature>
<dbReference type="PANTHER" id="PTHR42951:SF17">
    <property type="entry name" value="METALLO-BETA-LACTAMASE DOMAIN-CONTAINING PROTEIN"/>
    <property type="match status" value="1"/>
</dbReference>
<dbReference type="OrthoDB" id="9773738at2"/>
<dbReference type="InterPro" id="IPR050855">
    <property type="entry name" value="NDM-1-like"/>
</dbReference>
<sequence length="286" mass="30885">MRLALLTGLLAAGAAIAAPTSPPEWSAPTDPFRVADNLYYVGTAGISAWLITTPKGHIVIDGAMPTSAPLIQSSIRRLGFQPKDVKILLNTHAHFDHTGGLADLKRDTGARLLANPADRKALETGTYPGWEENRGLDFAPVKVDGDLKDGQPVRLGDAVLTPRFTPGHSPGCTTWTFQVKDKGQPLNALLYCSTSVAANRLVSRERGPQYPGIVGDYRRSFALLKTFRADVFLAPHAEQFGLPEKRARLKAGGANPFVDPGELARRVAASEADFNRELARQEARAK</sequence>
<gene>
    <name evidence="3" type="primary">bla</name>
    <name evidence="3" type="ORF">HYN04_08315</name>
</gene>
<evidence type="ECO:0000256" key="1">
    <source>
        <dbReference type="SAM" id="SignalP"/>
    </source>
</evidence>
<dbReference type="PANTHER" id="PTHR42951">
    <property type="entry name" value="METALLO-BETA-LACTAMASE DOMAIN-CONTAINING"/>
    <property type="match status" value="1"/>
</dbReference>
<dbReference type="Gene3D" id="3.60.15.10">
    <property type="entry name" value="Ribonuclease Z/Hydroxyacylglutathione hydrolase-like"/>
    <property type="match status" value="1"/>
</dbReference>
<accession>A0A2Z3HUC1</accession>
<dbReference type="RefSeq" id="WP_110450333.1">
    <property type="nucleotide sequence ID" value="NZ_CP029479.1"/>
</dbReference>
<dbReference type="AlphaFoldDB" id="A0A2Z3HUC1"/>
<reference evidence="4" key="1">
    <citation type="submission" date="2018-05" db="EMBL/GenBank/DDBJ databases">
        <title>Genome sequencing of Phenylobacterium sp. HYN0004.</title>
        <authorList>
            <person name="Yi H."/>
            <person name="Baek C."/>
        </authorList>
    </citation>
    <scope>NUCLEOTIDE SEQUENCE [LARGE SCALE GENOMIC DNA]</scope>
    <source>
        <strain evidence="4">HYN0004</strain>
    </source>
</reference>
<dbReference type="SUPFAM" id="SSF56281">
    <property type="entry name" value="Metallo-hydrolase/oxidoreductase"/>
    <property type="match status" value="1"/>
</dbReference>
<dbReference type="KEGG" id="phb:HYN04_08315"/>
<dbReference type="Proteomes" id="UP000247763">
    <property type="component" value="Chromosome"/>
</dbReference>
<organism evidence="3 4">
    <name type="scientific">Phenylobacterium parvum</name>
    <dbReference type="NCBI Taxonomy" id="2201350"/>
    <lineage>
        <taxon>Bacteria</taxon>
        <taxon>Pseudomonadati</taxon>
        <taxon>Pseudomonadota</taxon>
        <taxon>Alphaproteobacteria</taxon>
        <taxon>Caulobacterales</taxon>
        <taxon>Caulobacteraceae</taxon>
        <taxon>Phenylobacterium</taxon>
    </lineage>
</organism>
<proteinExistence type="predicted"/>
<name>A0A2Z3HUC1_9CAUL</name>
<keyword evidence="4" id="KW-1185">Reference proteome</keyword>
<feature type="chain" id="PRO_5016365539" evidence="1">
    <location>
        <begin position="18"/>
        <end position="286"/>
    </location>
</feature>